<accession>A0ABS2MTI7</accession>
<dbReference type="InterPro" id="IPR010982">
    <property type="entry name" value="Lambda_DNA-bd_dom_sf"/>
</dbReference>
<dbReference type="Gene3D" id="1.10.260.40">
    <property type="entry name" value="lambda repressor-like DNA-binding domains"/>
    <property type="match status" value="1"/>
</dbReference>
<gene>
    <name evidence="2" type="ORF">JOC49_002292</name>
</gene>
<sequence length="314" mass="36794">MFESYDLNQFGKKMKAIRNSLGYSQSFVAESIGINVDTLRKLENGYTIPRYDTLAHLSQFYKTDIHKLFNTYNKNKFIFEFYDKLDFLMLRGKFNDIKKIHEDFMTSLNTSNQIDLINPLIFNQIDGLLYATSVRYQGHIELALETILNSIKLTIPDFDIANFASFRYTSFEIRLLLVAATCLGDLRQCEQSIQISEYILTIIDSTLYSDKIEDLYVIKSLSHISYNYHRLDKHDKALEYAQKGIGISLTKGHFDLLHFLFLRKAVAEMELQIDSYVETFKKCLYVIKITDDDVHYNHMLELIKNKYELDFSNL</sequence>
<dbReference type="RefSeq" id="WP_204665157.1">
    <property type="nucleotide sequence ID" value="NZ_JAFBDT010000028.1"/>
</dbReference>
<dbReference type="Gene3D" id="1.25.40.10">
    <property type="entry name" value="Tetratricopeptide repeat domain"/>
    <property type="match status" value="1"/>
</dbReference>
<dbReference type="SUPFAM" id="SSF47413">
    <property type="entry name" value="lambda repressor-like DNA-binding domains"/>
    <property type="match status" value="1"/>
</dbReference>
<protein>
    <submittedName>
        <fullName evidence="2">Transcriptional regulator with XRE-family HTH domain</fullName>
    </submittedName>
</protein>
<dbReference type="Pfam" id="PF01381">
    <property type="entry name" value="HTH_3"/>
    <property type="match status" value="1"/>
</dbReference>
<reference evidence="2 3" key="1">
    <citation type="submission" date="2021-01" db="EMBL/GenBank/DDBJ databases">
        <title>Genomic Encyclopedia of Type Strains, Phase IV (KMG-IV): sequencing the most valuable type-strain genomes for metagenomic binning, comparative biology and taxonomic classification.</title>
        <authorList>
            <person name="Goeker M."/>
        </authorList>
    </citation>
    <scope>NUCLEOTIDE SEQUENCE [LARGE SCALE GENOMIC DNA]</scope>
    <source>
        <strain evidence="2 3">DSM 24436</strain>
    </source>
</reference>
<dbReference type="CDD" id="cd00093">
    <property type="entry name" value="HTH_XRE"/>
    <property type="match status" value="1"/>
</dbReference>
<dbReference type="InterPro" id="IPR011990">
    <property type="entry name" value="TPR-like_helical_dom_sf"/>
</dbReference>
<dbReference type="InterPro" id="IPR001387">
    <property type="entry name" value="Cro/C1-type_HTH"/>
</dbReference>
<organism evidence="2 3">
    <name type="scientific">Fusibacter tunisiensis</name>
    <dbReference type="NCBI Taxonomy" id="1008308"/>
    <lineage>
        <taxon>Bacteria</taxon>
        <taxon>Bacillati</taxon>
        <taxon>Bacillota</taxon>
        <taxon>Clostridia</taxon>
        <taxon>Eubacteriales</taxon>
        <taxon>Eubacteriales Family XII. Incertae Sedis</taxon>
        <taxon>Fusibacter</taxon>
    </lineage>
</organism>
<evidence type="ECO:0000313" key="3">
    <source>
        <dbReference type="Proteomes" id="UP000767854"/>
    </source>
</evidence>
<dbReference type="Proteomes" id="UP000767854">
    <property type="component" value="Unassembled WGS sequence"/>
</dbReference>
<dbReference type="PROSITE" id="PS50943">
    <property type="entry name" value="HTH_CROC1"/>
    <property type="match status" value="1"/>
</dbReference>
<proteinExistence type="predicted"/>
<evidence type="ECO:0000259" key="1">
    <source>
        <dbReference type="PROSITE" id="PS50943"/>
    </source>
</evidence>
<name>A0ABS2MTI7_9FIRM</name>
<keyword evidence="3" id="KW-1185">Reference proteome</keyword>
<dbReference type="EMBL" id="JAFBDT010000028">
    <property type="protein sequence ID" value="MBM7562731.1"/>
    <property type="molecule type" value="Genomic_DNA"/>
</dbReference>
<dbReference type="SMART" id="SM00530">
    <property type="entry name" value="HTH_XRE"/>
    <property type="match status" value="1"/>
</dbReference>
<comment type="caution">
    <text evidence="2">The sequence shown here is derived from an EMBL/GenBank/DDBJ whole genome shotgun (WGS) entry which is preliminary data.</text>
</comment>
<evidence type="ECO:0000313" key="2">
    <source>
        <dbReference type="EMBL" id="MBM7562731.1"/>
    </source>
</evidence>
<feature type="domain" description="HTH cro/C1-type" evidence="1">
    <location>
        <begin position="14"/>
        <end position="68"/>
    </location>
</feature>